<name>A0A4Y2JJM7_ARAVE</name>
<organism evidence="1 2">
    <name type="scientific">Araneus ventricosus</name>
    <name type="common">Orbweaver spider</name>
    <name type="synonym">Epeira ventricosa</name>
    <dbReference type="NCBI Taxonomy" id="182803"/>
    <lineage>
        <taxon>Eukaryota</taxon>
        <taxon>Metazoa</taxon>
        <taxon>Ecdysozoa</taxon>
        <taxon>Arthropoda</taxon>
        <taxon>Chelicerata</taxon>
        <taxon>Arachnida</taxon>
        <taxon>Araneae</taxon>
        <taxon>Araneomorphae</taxon>
        <taxon>Entelegynae</taxon>
        <taxon>Araneoidea</taxon>
        <taxon>Araneidae</taxon>
        <taxon>Araneus</taxon>
    </lineage>
</organism>
<evidence type="ECO:0000313" key="1">
    <source>
        <dbReference type="EMBL" id="GBM90105.1"/>
    </source>
</evidence>
<gene>
    <name evidence="1" type="ORF">AVEN_7152_1</name>
</gene>
<protein>
    <submittedName>
        <fullName evidence="1">Uncharacterized protein</fullName>
    </submittedName>
</protein>
<reference evidence="1 2" key="1">
    <citation type="journal article" date="2019" name="Sci. Rep.">
        <title>Orb-weaving spider Araneus ventricosus genome elucidates the spidroin gene catalogue.</title>
        <authorList>
            <person name="Kono N."/>
            <person name="Nakamura H."/>
            <person name="Ohtoshi R."/>
            <person name="Moran D.A.P."/>
            <person name="Shinohara A."/>
            <person name="Yoshida Y."/>
            <person name="Fujiwara M."/>
            <person name="Mori M."/>
            <person name="Tomita M."/>
            <person name="Arakawa K."/>
        </authorList>
    </citation>
    <scope>NUCLEOTIDE SEQUENCE [LARGE SCALE GENOMIC DNA]</scope>
</reference>
<sequence>MRSTEAQDILNIENLDKFANISEIRPKNKLIELTETKGDQIYDIYMDGSRIISDTGFTVCILKKRYINRRISIPIWQLQQSSRPSWLQLILRQLGSKK</sequence>
<evidence type="ECO:0000313" key="2">
    <source>
        <dbReference type="Proteomes" id="UP000499080"/>
    </source>
</evidence>
<proteinExistence type="predicted"/>
<comment type="caution">
    <text evidence="1">The sequence shown here is derived from an EMBL/GenBank/DDBJ whole genome shotgun (WGS) entry which is preliminary data.</text>
</comment>
<keyword evidence="2" id="KW-1185">Reference proteome</keyword>
<accession>A0A4Y2JJM7</accession>
<dbReference type="EMBL" id="BGPR01110778">
    <property type="protein sequence ID" value="GBM90105.1"/>
    <property type="molecule type" value="Genomic_DNA"/>
</dbReference>
<dbReference type="AlphaFoldDB" id="A0A4Y2JJM7"/>
<dbReference type="Proteomes" id="UP000499080">
    <property type="component" value="Unassembled WGS sequence"/>
</dbReference>